<accession>A0A0C4YA95</accession>
<dbReference type="RefSeq" id="WP_043342618.1">
    <property type="nucleotide sequence ID" value="NZ_CP010536.1"/>
</dbReference>
<dbReference type="KEGG" id="cbw:RR42_m0011"/>
<dbReference type="AlphaFoldDB" id="A0A0C4YA95"/>
<dbReference type="Proteomes" id="UP000031843">
    <property type="component" value="Chromosome main"/>
</dbReference>
<dbReference type="STRING" id="68895.RR42_m0011"/>
<protein>
    <submittedName>
        <fullName evidence="1">Glycosaminoglycan attachment site</fullName>
    </submittedName>
</protein>
<reference evidence="1 2" key="1">
    <citation type="journal article" date="2015" name="Genome Announc.">
        <title>Complete Genome Sequence of Cupriavidus basilensis 4G11, Isolated from the Oak Ridge Field Research Center Site.</title>
        <authorList>
            <person name="Ray J."/>
            <person name="Waters R.J."/>
            <person name="Skerker J.M."/>
            <person name="Kuehl J.V."/>
            <person name="Price M.N."/>
            <person name="Huang J."/>
            <person name="Chakraborty R."/>
            <person name="Arkin A.P."/>
            <person name="Deutschbauer A."/>
        </authorList>
    </citation>
    <scope>NUCLEOTIDE SEQUENCE [LARGE SCALE GENOMIC DNA]</scope>
    <source>
        <strain evidence="1">4G11</strain>
    </source>
</reference>
<sequence length="454" mass="50852">MNDISKARFEALAAYCRQPGALIAAEEIRWLEAHGEAMLIVIIRDVADGDYAAMVLARDLKERYRWVEMTPFFDTVDQALATAPEVVERVYADLDKQRTQGDEKGRPVDFFMPVVPKEKLNRDFATITALEGYSPAVDLMKPMMRWYEDADGNFVEQFQTTGFDTRLWELYIFAMLVEAGYVLDRSVAIPDFQARNAFGEICVEATTVNPSRDAQGQLVPPPPLDTEEQVKQFEQEYMPIRFAGPLTAKLAKKYWEKPSVQGHPLLFAIQDFHAPMSMLVSRSALPIYLYGMTWGWHHDANGKLVIAPLKVDVHRWGTKNVQSGFFNLPGAENVSAIIANASATISKFNRMGVLAGFGSKRVRLVREGTAVSLDPNAAEPLHFVHDVNAPGYSETWMEGADVFHNPSAKHRLDPAMLPGAAHHRLLENGQLESRVPAWQPFASTTRIFVPNVDG</sequence>
<gene>
    <name evidence="1" type="ORF">RR42_m0011</name>
</gene>
<dbReference type="EMBL" id="CP010536">
    <property type="protein sequence ID" value="AJG17426.1"/>
    <property type="molecule type" value="Genomic_DNA"/>
</dbReference>
<dbReference type="OrthoDB" id="981968at2"/>
<organism evidence="1 2">
    <name type="scientific">Cupriavidus basilensis</name>
    <dbReference type="NCBI Taxonomy" id="68895"/>
    <lineage>
        <taxon>Bacteria</taxon>
        <taxon>Pseudomonadati</taxon>
        <taxon>Pseudomonadota</taxon>
        <taxon>Betaproteobacteria</taxon>
        <taxon>Burkholderiales</taxon>
        <taxon>Burkholderiaceae</taxon>
        <taxon>Cupriavidus</taxon>
    </lineage>
</organism>
<evidence type="ECO:0000313" key="1">
    <source>
        <dbReference type="EMBL" id="AJG17426.1"/>
    </source>
</evidence>
<evidence type="ECO:0000313" key="2">
    <source>
        <dbReference type="Proteomes" id="UP000031843"/>
    </source>
</evidence>
<proteinExistence type="predicted"/>
<name>A0A0C4YA95_9BURK</name>
<keyword evidence="2" id="KW-1185">Reference proteome</keyword>